<dbReference type="GO" id="GO:0006744">
    <property type="term" value="P:ubiquinone biosynthetic process"/>
    <property type="evidence" value="ECO:0007669"/>
    <property type="project" value="UniProtKB-UniRule"/>
</dbReference>
<evidence type="ECO:0000256" key="1">
    <source>
        <dbReference type="HAMAP-Rule" id="MF_02215"/>
    </source>
</evidence>
<evidence type="ECO:0000313" key="5">
    <source>
        <dbReference type="Proteomes" id="UP000245506"/>
    </source>
</evidence>
<name>A0A317C680_9GAMM</name>
<organism evidence="4 5">
    <name type="scientific">Leucothrix arctica</name>
    <dbReference type="NCBI Taxonomy" id="1481894"/>
    <lineage>
        <taxon>Bacteria</taxon>
        <taxon>Pseudomonadati</taxon>
        <taxon>Pseudomonadota</taxon>
        <taxon>Gammaproteobacteria</taxon>
        <taxon>Thiotrichales</taxon>
        <taxon>Thiotrichaceae</taxon>
        <taxon>Leucothrix</taxon>
    </lineage>
</organism>
<comment type="subcellular location">
    <subcellularLocation>
        <location evidence="1">Cytoplasm</location>
    </subcellularLocation>
</comment>
<dbReference type="GO" id="GO:0005737">
    <property type="term" value="C:cytoplasm"/>
    <property type="evidence" value="ECO:0007669"/>
    <property type="project" value="UniProtKB-SubCell"/>
</dbReference>
<dbReference type="PANTHER" id="PTHR38693:SF1">
    <property type="entry name" value="UBIQUINONE BIOSYNTHESIS ACCESSORY FACTOR UBIJ"/>
    <property type="match status" value="1"/>
</dbReference>
<dbReference type="Proteomes" id="UP000245506">
    <property type="component" value="Unassembled WGS sequence"/>
</dbReference>
<dbReference type="EMBL" id="QGKL01000041">
    <property type="protein sequence ID" value="PWQ94108.1"/>
    <property type="molecule type" value="Genomic_DNA"/>
</dbReference>
<feature type="coiled-coil region" evidence="2">
    <location>
        <begin position="174"/>
        <end position="201"/>
    </location>
</feature>
<sequence>MKLPMSLLSLVECALNGFLHLDGEAFSRESALEGKVVALHINVLDITLYFDIAADDIQVLGEYGGTPDATISGSVAGLVRLSQSDDSASAMLESDVEIHGDMRVAEAFSRLLSEASIDWEEILSKWFGDPVAHQTGKAVRLSNGWIKDSVESMKENTSEYLSEESRVLPAEAEVEMYMEDVDDLRFAVERLEARLKLLEARRKVSPEKDSDA</sequence>
<accession>A0A317C680</accession>
<keyword evidence="5" id="KW-1185">Reference proteome</keyword>
<keyword evidence="1" id="KW-0831">Ubiquinone biosynthesis</keyword>
<keyword evidence="1" id="KW-0963">Cytoplasm</keyword>
<dbReference type="Pfam" id="PF02036">
    <property type="entry name" value="SCP2"/>
    <property type="match status" value="1"/>
</dbReference>
<dbReference type="SUPFAM" id="SSF55718">
    <property type="entry name" value="SCP-like"/>
    <property type="match status" value="1"/>
</dbReference>
<keyword evidence="2" id="KW-0175">Coiled coil</keyword>
<feature type="domain" description="SCP2" evidence="3">
    <location>
        <begin position="17"/>
        <end position="112"/>
    </location>
</feature>
<dbReference type="UniPathway" id="UPA00232"/>
<dbReference type="InterPro" id="IPR038989">
    <property type="entry name" value="UbiJ"/>
</dbReference>
<comment type="pathway">
    <text evidence="1">Cofactor biosynthesis; ubiquinone biosynthesis.</text>
</comment>
<reference evidence="4 5" key="1">
    <citation type="submission" date="2018-05" db="EMBL/GenBank/DDBJ databases">
        <title>Leucothrix arctica sp. nov., isolated from Arctic seawater.</title>
        <authorList>
            <person name="Choi A."/>
            <person name="Baek K."/>
        </authorList>
    </citation>
    <scope>NUCLEOTIDE SEQUENCE [LARGE SCALE GENOMIC DNA]</scope>
    <source>
        <strain evidence="4 5">IMCC9719</strain>
    </source>
</reference>
<evidence type="ECO:0000256" key="2">
    <source>
        <dbReference type="SAM" id="Coils"/>
    </source>
</evidence>
<protein>
    <recommendedName>
        <fullName evidence="1">Ubiquinone biosynthesis accessory factor UbiJ</fullName>
    </recommendedName>
</protein>
<evidence type="ECO:0000259" key="3">
    <source>
        <dbReference type="Pfam" id="PF02036"/>
    </source>
</evidence>
<dbReference type="AlphaFoldDB" id="A0A317C680"/>
<comment type="similarity">
    <text evidence="1">Belongs to the UbiJ family.</text>
</comment>
<dbReference type="InterPro" id="IPR003033">
    <property type="entry name" value="SCP2_sterol-bd_dom"/>
</dbReference>
<comment type="function">
    <text evidence="1">Required for ubiquinone (coenzyme Q) biosynthesis. Binds hydrophobic ubiquinone biosynthetic intermediates via its SCP2 domain and is essential for the stability of the Ubi complex. May constitute a docking platform where Ubi enzymes assemble and access their SCP2-bound polyprenyl substrates.</text>
</comment>
<proteinExistence type="inferred from homology"/>
<evidence type="ECO:0000313" key="4">
    <source>
        <dbReference type="EMBL" id="PWQ94108.1"/>
    </source>
</evidence>
<dbReference type="InterPro" id="IPR036527">
    <property type="entry name" value="SCP2_sterol-bd_dom_sf"/>
</dbReference>
<dbReference type="PANTHER" id="PTHR38693">
    <property type="entry name" value="UBIQUINONE BIOSYNTHESIS PROTEIN UBIJ"/>
    <property type="match status" value="1"/>
</dbReference>
<dbReference type="HAMAP" id="MF_02215">
    <property type="entry name" value="UbiJ"/>
    <property type="match status" value="1"/>
</dbReference>
<gene>
    <name evidence="1" type="primary">ubiJ</name>
    <name evidence="4" type="ORF">DKT75_16340</name>
</gene>
<comment type="caution">
    <text evidence="4">The sequence shown here is derived from an EMBL/GenBank/DDBJ whole genome shotgun (WGS) entry which is preliminary data.</text>
</comment>